<keyword evidence="4 6" id="KW-1133">Transmembrane helix</keyword>
<gene>
    <name evidence="9" type="ORF">GXW71_19975</name>
</gene>
<evidence type="ECO:0000313" key="9">
    <source>
        <dbReference type="EMBL" id="MBR0666648.1"/>
    </source>
</evidence>
<comment type="subcellular location">
    <subcellularLocation>
        <location evidence="1">Membrane</location>
        <topology evidence="1">Multi-pass membrane protein</topology>
    </subcellularLocation>
</comment>
<evidence type="ECO:0000256" key="6">
    <source>
        <dbReference type="SAM" id="Phobius"/>
    </source>
</evidence>
<feature type="transmembrane region" description="Helical" evidence="6">
    <location>
        <begin position="33"/>
        <end position="53"/>
    </location>
</feature>
<evidence type="ECO:0000259" key="8">
    <source>
        <dbReference type="Pfam" id="PF00892"/>
    </source>
</evidence>
<evidence type="ECO:0000313" key="10">
    <source>
        <dbReference type="Proteomes" id="UP001196870"/>
    </source>
</evidence>
<evidence type="ECO:0000256" key="2">
    <source>
        <dbReference type="ARBA" id="ARBA00007362"/>
    </source>
</evidence>
<comment type="caution">
    <text evidence="9">The sequence shown here is derived from an EMBL/GenBank/DDBJ whole genome shotgun (WGS) entry which is preliminary data.</text>
</comment>
<feature type="transmembrane region" description="Helical" evidence="6">
    <location>
        <begin position="95"/>
        <end position="114"/>
    </location>
</feature>
<name>A0ABS5F217_9PROT</name>
<sequence>MSEALGLLAACLSSLLGGSAVAATRWSVAGIEPLTLAALRYGIAALCLAPLAVRATRRLHSPQDAAAAIALALLFFALFPWLFTLSLAHTTAARGSLALTTLPLLTYALSVMLGREAPSRRRLAGIALAMAGVALGLSSRLAGGGLTGDLLMVAAAAVGAAYNVLSKPIIQRLGALPFTGLGLAIGAAALIAADPGIGAAAQLPGTQWMAVLYLGVVGCALTFALWSLGLQYAPPALVALTVALNPIASAALAALMLGEPVTPGMAAGFMLVVAGLVVASGLGFRRPAVP</sequence>
<dbReference type="InterPro" id="IPR000620">
    <property type="entry name" value="EamA_dom"/>
</dbReference>
<evidence type="ECO:0000256" key="7">
    <source>
        <dbReference type="SAM" id="SignalP"/>
    </source>
</evidence>
<dbReference type="Proteomes" id="UP001196870">
    <property type="component" value="Unassembled WGS sequence"/>
</dbReference>
<keyword evidence="5 6" id="KW-0472">Membrane</keyword>
<keyword evidence="10" id="KW-1185">Reference proteome</keyword>
<feature type="transmembrane region" description="Helical" evidence="6">
    <location>
        <begin position="173"/>
        <end position="193"/>
    </location>
</feature>
<feature type="transmembrane region" description="Helical" evidence="6">
    <location>
        <begin position="208"/>
        <end position="229"/>
    </location>
</feature>
<feature type="chain" id="PRO_5045992911" evidence="7">
    <location>
        <begin position="23"/>
        <end position="290"/>
    </location>
</feature>
<dbReference type="InterPro" id="IPR037185">
    <property type="entry name" value="EmrE-like"/>
</dbReference>
<keyword evidence="3 6" id="KW-0812">Transmembrane</keyword>
<feature type="domain" description="EamA" evidence="8">
    <location>
        <begin position="5"/>
        <end position="135"/>
    </location>
</feature>
<feature type="signal peptide" evidence="7">
    <location>
        <begin position="1"/>
        <end position="22"/>
    </location>
</feature>
<keyword evidence="7" id="KW-0732">Signal</keyword>
<dbReference type="EMBL" id="JAAGBB010000025">
    <property type="protein sequence ID" value="MBR0666648.1"/>
    <property type="molecule type" value="Genomic_DNA"/>
</dbReference>
<dbReference type="PANTHER" id="PTHR32322:SF2">
    <property type="entry name" value="EAMA DOMAIN-CONTAINING PROTEIN"/>
    <property type="match status" value="1"/>
</dbReference>
<feature type="transmembrane region" description="Helical" evidence="6">
    <location>
        <begin position="65"/>
        <end position="83"/>
    </location>
</feature>
<dbReference type="RefSeq" id="WP_211854373.1">
    <property type="nucleotide sequence ID" value="NZ_JAAGBB010000025.1"/>
</dbReference>
<feature type="transmembrane region" description="Helical" evidence="6">
    <location>
        <begin position="148"/>
        <end position="166"/>
    </location>
</feature>
<comment type="similarity">
    <text evidence="2">Belongs to the EamA transporter family.</text>
</comment>
<protein>
    <submittedName>
        <fullName evidence="9">DMT family transporter</fullName>
    </submittedName>
</protein>
<proteinExistence type="inferred from homology"/>
<accession>A0ABS5F217</accession>
<feature type="transmembrane region" description="Helical" evidence="6">
    <location>
        <begin position="264"/>
        <end position="284"/>
    </location>
</feature>
<evidence type="ECO:0000256" key="5">
    <source>
        <dbReference type="ARBA" id="ARBA00023136"/>
    </source>
</evidence>
<feature type="transmembrane region" description="Helical" evidence="6">
    <location>
        <begin position="236"/>
        <end position="258"/>
    </location>
</feature>
<dbReference type="SUPFAM" id="SSF103481">
    <property type="entry name" value="Multidrug resistance efflux transporter EmrE"/>
    <property type="match status" value="2"/>
</dbReference>
<dbReference type="PANTHER" id="PTHR32322">
    <property type="entry name" value="INNER MEMBRANE TRANSPORTER"/>
    <property type="match status" value="1"/>
</dbReference>
<feature type="domain" description="EamA" evidence="8">
    <location>
        <begin position="147"/>
        <end position="280"/>
    </location>
</feature>
<organism evidence="9 10">
    <name type="scientific">Plastoroseomonas hellenica</name>
    <dbReference type="NCBI Taxonomy" id="2687306"/>
    <lineage>
        <taxon>Bacteria</taxon>
        <taxon>Pseudomonadati</taxon>
        <taxon>Pseudomonadota</taxon>
        <taxon>Alphaproteobacteria</taxon>
        <taxon>Acetobacterales</taxon>
        <taxon>Acetobacteraceae</taxon>
        <taxon>Plastoroseomonas</taxon>
    </lineage>
</organism>
<evidence type="ECO:0000256" key="4">
    <source>
        <dbReference type="ARBA" id="ARBA00022989"/>
    </source>
</evidence>
<feature type="transmembrane region" description="Helical" evidence="6">
    <location>
        <begin position="123"/>
        <end position="142"/>
    </location>
</feature>
<evidence type="ECO:0000256" key="3">
    <source>
        <dbReference type="ARBA" id="ARBA00022692"/>
    </source>
</evidence>
<dbReference type="Pfam" id="PF00892">
    <property type="entry name" value="EamA"/>
    <property type="match status" value="2"/>
</dbReference>
<dbReference type="Gene3D" id="1.10.3730.20">
    <property type="match status" value="1"/>
</dbReference>
<evidence type="ECO:0000256" key="1">
    <source>
        <dbReference type="ARBA" id="ARBA00004141"/>
    </source>
</evidence>
<dbReference type="InterPro" id="IPR050638">
    <property type="entry name" value="AA-Vitamin_Transporters"/>
</dbReference>
<reference evidence="10" key="1">
    <citation type="journal article" date="2021" name="Syst. Appl. Microbiol.">
        <title>Roseomonas hellenica sp. nov., isolated from roots of wild-growing Alkanna tinctoria.</title>
        <authorList>
            <person name="Rat A."/>
            <person name="Naranjo H.D."/>
            <person name="Lebbe L."/>
            <person name="Cnockaert M."/>
            <person name="Krigas N."/>
            <person name="Grigoriadou K."/>
            <person name="Maloupa E."/>
            <person name="Willems A."/>
        </authorList>
    </citation>
    <scope>NUCLEOTIDE SEQUENCE [LARGE SCALE GENOMIC DNA]</scope>
    <source>
        <strain evidence="10">LMG 31523</strain>
    </source>
</reference>